<dbReference type="EMBL" id="LAYZ01000001">
    <property type="protein sequence ID" value="KKK35338.1"/>
    <property type="molecule type" value="Genomic_DNA"/>
</dbReference>
<sequence length="165" mass="17744">MTRKLTLTGVFTALNVVLSMFIIIPLGPIRAAPIQHLINVISVVFTGPWGIVQAFLSSTIRILLGTGSPFAYPGSMVGALLGWLLYRRFGKLSSAAAGEVIGTGIFGSIATLPLIMVLGLELEFFYVLAPAFLVSSLIGALISWVLLGQLEKKGVLDRFNNERRP</sequence>
<comment type="caution">
    <text evidence="2">The sequence shown here is derived from an EMBL/GenBank/DDBJ whole genome shotgun (WGS) entry which is preliminary data.</text>
</comment>
<evidence type="ECO:0000313" key="2">
    <source>
        <dbReference type="EMBL" id="KKK35338.1"/>
    </source>
</evidence>
<proteinExistence type="predicted"/>
<dbReference type="Pfam" id="PF09512">
    <property type="entry name" value="ThiW"/>
    <property type="match status" value="1"/>
</dbReference>
<feature type="transmembrane region" description="Helical" evidence="1">
    <location>
        <begin position="6"/>
        <end position="26"/>
    </location>
</feature>
<dbReference type="RefSeq" id="WP_046510938.1">
    <property type="nucleotide sequence ID" value="NZ_LAYZ01000001.1"/>
</dbReference>
<keyword evidence="1" id="KW-0472">Membrane</keyword>
<evidence type="ECO:0000313" key="3">
    <source>
        <dbReference type="Proteomes" id="UP000034287"/>
    </source>
</evidence>
<dbReference type="PATRIC" id="fig|1432562.3.peg.84"/>
<dbReference type="NCBIfam" id="TIGR02359">
    <property type="entry name" value="thiW"/>
    <property type="match status" value="1"/>
</dbReference>
<gene>
    <name evidence="2" type="ORF">WN59_00420</name>
</gene>
<reference evidence="2 3" key="1">
    <citation type="submission" date="2015-04" db="EMBL/GenBank/DDBJ databases">
        <title>Taxonomic description and genome sequence of Salinicoccus sediminis sp. nov., a novel hyper halotolerant bacterium isolated from marine sediment.</title>
        <authorList>
            <person name="Mathan Kumar R."/>
            <person name="Kaur G."/>
            <person name="Kumar N."/>
            <person name="Kumar A."/>
            <person name="Singh N.K."/>
            <person name="Kaur N."/>
            <person name="Mayilraj S."/>
        </authorList>
    </citation>
    <scope>NUCLEOTIDE SEQUENCE [LARGE SCALE GENOMIC DNA]</scope>
    <source>
        <strain evidence="2 3">SV-16</strain>
    </source>
</reference>
<dbReference type="PIRSF" id="PIRSF024534">
    <property type="entry name" value="ThiW"/>
    <property type="match status" value="1"/>
</dbReference>
<dbReference type="AlphaFoldDB" id="A0A0M2SMA0"/>
<name>A0A0M2SMA0_9STAP</name>
<dbReference type="Proteomes" id="UP000034287">
    <property type="component" value="Unassembled WGS sequence"/>
</dbReference>
<organism evidence="2 3">
    <name type="scientific">Salinicoccus sediminis</name>
    <dbReference type="NCBI Taxonomy" id="1432562"/>
    <lineage>
        <taxon>Bacteria</taxon>
        <taxon>Bacillati</taxon>
        <taxon>Bacillota</taxon>
        <taxon>Bacilli</taxon>
        <taxon>Bacillales</taxon>
        <taxon>Staphylococcaceae</taxon>
        <taxon>Salinicoccus</taxon>
    </lineage>
</organism>
<keyword evidence="1" id="KW-1133">Transmembrane helix</keyword>
<protein>
    <submittedName>
        <fullName evidence="2">Thiamine biosynthesis protein ThiW</fullName>
    </submittedName>
</protein>
<keyword evidence="3" id="KW-1185">Reference proteome</keyword>
<dbReference type="STRING" id="1432562.WN59_00420"/>
<accession>A0A0M2SMA0</accession>
<feature type="transmembrane region" description="Helical" evidence="1">
    <location>
        <begin position="124"/>
        <end position="147"/>
    </location>
</feature>
<feature type="transmembrane region" description="Helical" evidence="1">
    <location>
        <begin position="98"/>
        <end position="118"/>
    </location>
</feature>
<evidence type="ECO:0000256" key="1">
    <source>
        <dbReference type="SAM" id="Phobius"/>
    </source>
</evidence>
<dbReference type="OrthoDB" id="5516776at2"/>
<feature type="transmembrane region" description="Helical" evidence="1">
    <location>
        <begin position="70"/>
        <end position="86"/>
    </location>
</feature>
<keyword evidence="1" id="KW-0812">Transmembrane</keyword>
<feature type="transmembrane region" description="Helical" evidence="1">
    <location>
        <begin position="38"/>
        <end position="64"/>
    </location>
</feature>
<dbReference type="Gene3D" id="1.10.1760.20">
    <property type="match status" value="1"/>
</dbReference>
<dbReference type="InterPro" id="IPR012652">
    <property type="entry name" value="ThiW"/>
</dbReference>